<gene>
    <name evidence="3" type="ORF">EC9_02510</name>
</gene>
<feature type="domain" description="Transposase IS200-like" evidence="2">
    <location>
        <begin position="40"/>
        <end position="189"/>
    </location>
</feature>
<feature type="region of interest" description="Disordered" evidence="1">
    <location>
        <begin position="225"/>
        <end position="246"/>
    </location>
</feature>
<dbReference type="AlphaFoldDB" id="A0A517LTY4"/>
<keyword evidence="4" id="KW-1185">Reference proteome</keyword>
<dbReference type="Gene3D" id="3.30.70.1290">
    <property type="entry name" value="Transposase IS200-like"/>
    <property type="match status" value="1"/>
</dbReference>
<dbReference type="GO" id="GO:0004803">
    <property type="term" value="F:transposase activity"/>
    <property type="evidence" value="ECO:0007669"/>
    <property type="project" value="InterPro"/>
</dbReference>
<evidence type="ECO:0000313" key="4">
    <source>
        <dbReference type="Proteomes" id="UP000319557"/>
    </source>
</evidence>
<dbReference type="InterPro" id="IPR002686">
    <property type="entry name" value="Transposase_17"/>
</dbReference>
<dbReference type="GO" id="GO:0006313">
    <property type="term" value="P:DNA transposition"/>
    <property type="evidence" value="ECO:0007669"/>
    <property type="project" value="InterPro"/>
</dbReference>
<dbReference type="InterPro" id="IPR036515">
    <property type="entry name" value="Transposase_17_sf"/>
</dbReference>
<organism evidence="3 4">
    <name type="scientific">Rosistilla ulvae</name>
    <dbReference type="NCBI Taxonomy" id="1930277"/>
    <lineage>
        <taxon>Bacteria</taxon>
        <taxon>Pseudomonadati</taxon>
        <taxon>Planctomycetota</taxon>
        <taxon>Planctomycetia</taxon>
        <taxon>Pirellulales</taxon>
        <taxon>Pirellulaceae</taxon>
        <taxon>Rosistilla</taxon>
    </lineage>
</organism>
<evidence type="ECO:0000256" key="1">
    <source>
        <dbReference type="SAM" id="MobiDB-lite"/>
    </source>
</evidence>
<dbReference type="PANTHER" id="PTHR34322:SF2">
    <property type="entry name" value="TRANSPOSASE IS200-LIKE DOMAIN-CONTAINING PROTEIN"/>
    <property type="match status" value="1"/>
</dbReference>
<evidence type="ECO:0000313" key="3">
    <source>
        <dbReference type="EMBL" id="QDS86093.1"/>
    </source>
</evidence>
<dbReference type="OrthoDB" id="248091at2"/>
<evidence type="ECO:0000259" key="2">
    <source>
        <dbReference type="SMART" id="SM01321"/>
    </source>
</evidence>
<dbReference type="PANTHER" id="PTHR34322">
    <property type="entry name" value="TRANSPOSASE, Y1_TNP DOMAIN-CONTAINING"/>
    <property type="match status" value="1"/>
</dbReference>
<dbReference type="RefSeq" id="WP_145341675.1">
    <property type="nucleotide sequence ID" value="NZ_CP036261.1"/>
</dbReference>
<sequence length="377" mass="42821">MSRLPRSEVFDPAEIEIAHTYARTVRRCFLLGYDPVSEKNFDYRKRWIESYLKQFAALFGIDLLCYTILSNHFHLVLRSRSDIVECWSDREVARRWILLCPERQDRDGLPAEPTEAEINSIAGCAERLAEIRSRLSNFSWWMRLLCQRIAMRANREDEQSGHFFQGRYKATKLFDEASLLACAAYVDLNPIRAAIAETIEASDYTSIQRRMQEAGLYASEGSSCLSQQTASGPHRHPLQTSADTERCLPGDRPSASFLAPLFLDERNAQVGPCIAATSRRCSDKGFLSMSLCDYVELLDWTARQVKPGGGGGTPVEVPPVFERIGIGKSAWRELVSEFGRLFCTVAGECRVVDAARSRIRHRRFHLPRRGRQLMASE</sequence>
<dbReference type="Proteomes" id="UP000319557">
    <property type="component" value="Chromosome"/>
</dbReference>
<dbReference type="KEGG" id="ruv:EC9_02510"/>
<accession>A0A517LTY4</accession>
<dbReference type="GO" id="GO:0003677">
    <property type="term" value="F:DNA binding"/>
    <property type="evidence" value="ECO:0007669"/>
    <property type="project" value="InterPro"/>
</dbReference>
<dbReference type="EMBL" id="CP036261">
    <property type="protein sequence ID" value="QDS86093.1"/>
    <property type="molecule type" value="Genomic_DNA"/>
</dbReference>
<proteinExistence type="predicted"/>
<name>A0A517LTY4_9BACT</name>
<reference evidence="3 4" key="1">
    <citation type="submission" date="2019-02" db="EMBL/GenBank/DDBJ databases">
        <title>Deep-cultivation of Planctomycetes and their phenomic and genomic characterization uncovers novel biology.</title>
        <authorList>
            <person name="Wiegand S."/>
            <person name="Jogler M."/>
            <person name="Boedeker C."/>
            <person name="Pinto D."/>
            <person name="Vollmers J."/>
            <person name="Rivas-Marin E."/>
            <person name="Kohn T."/>
            <person name="Peeters S.H."/>
            <person name="Heuer A."/>
            <person name="Rast P."/>
            <person name="Oberbeckmann S."/>
            <person name="Bunk B."/>
            <person name="Jeske O."/>
            <person name="Meyerdierks A."/>
            <person name="Storesund J.E."/>
            <person name="Kallscheuer N."/>
            <person name="Luecker S."/>
            <person name="Lage O.M."/>
            <person name="Pohl T."/>
            <person name="Merkel B.J."/>
            <person name="Hornburger P."/>
            <person name="Mueller R.-W."/>
            <person name="Bruemmer F."/>
            <person name="Labrenz M."/>
            <person name="Spormann A.M."/>
            <person name="Op den Camp H."/>
            <person name="Overmann J."/>
            <person name="Amann R."/>
            <person name="Jetten M.S.M."/>
            <person name="Mascher T."/>
            <person name="Medema M.H."/>
            <person name="Devos D.P."/>
            <person name="Kaster A.-K."/>
            <person name="Ovreas L."/>
            <person name="Rohde M."/>
            <person name="Galperin M.Y."/>
            <person name="Jogler C."/>
        </authorList>
    </citation>
    <scope>NUCLEOTIDE SEQUENCE [LARGE SCALE GENOMIC DNA]</scope>
    <source>
        <strain evidence="3 4">EC9</strain>
    </source>
</reference>
<dbReference type="SUPFAM" id="SSF143422">
    <property type="entry name" value="Transposase IS200-like"/>
    <property type="match status" value="1"/>
</dbReference>
<dbReference type="SMART" id="SM01321">
    <property type="entry name" value="Y1_Tnp"/>
    <property type="match status" value="1"/>
</dbReference>
<protein>
    <recommendedName>
        <fullName evidence="2">Transposase IS200-like domain-containing protein</fullName>
    </recommendedName>
</protein>